<evidence type="ECO:0000313" key="5">
    <source>
        <dbReference type="Proteomes" id="UP000708208"/>
    </source>
</evidence>
<feature type="region of interest" description="Disordered" evidence="2">
    <location>
        <begin position="623"/>
        <end position="645"/>
    </location>
</feature>
<protein>
    <recommendedName>
        <fullName evidence="3">ATPase AAA-type core domain-containing protein</fullName>
    </recommendedName>
</protein>
<keyword evidence="1" id="KW-0175">Coiled coil</keyword>
<evidence type="ECO:0000256" key="2">
    <source>
        <dbReference type="SAM" id="MobiDB-lite"/>
    </source>
</evidence>
<feature type="region of interest" description="Disordered" evidence="2">
    <location>
        <begin position="1"/>
        <end position="41"/>
    </location>
</feature>
<keyword evidence="5" id="KW-1185">Reference proteome</keyword>
<accession>A0A8J2K4P4</accession>
<dbReference type="PANTHER" id="PTHR23389">
    <property type="entry name" value="CHROMOSOME TRANSMISSION FIDELITY FACTOR 18"/>
    <property type="match status" value="1"/>
</dbReference>
<evidence type="ECO:0000259" key="3">
    <source>
        <dbReference type="Pfam" id="PF00004"/>
    </source>
</evidence>
<dbReference type="GO" id="GO:0061860">
    <property type="term" value="F:DNA clamp unloader activity"/>
    <property type="evidence" value="ECO:0007669"/>
    <property type="project" value="TreeGrafter"/>
</dbReference>
<dbReference type="OrthoDB" id="9996895at2759"/>
<dbReference type="EMBL" id="CAJVCH010226174">
    <property type="protein sequence ID" value="CAG7732177.1"/>
    <property type="molecule type" value="Genomic_DNA"/>
</dbReference>
<name>A0A8J2K4P4_9HEXA</name>
<dbReference type="Pfam" id="PF00004">
    <property type="entry name" value="AAA"/>
    <property type="match status" value="1"/>
</dbReference>
<comment type="caution">
    <text evidence="4">The sequence shown here is derived from an EMBL/GenBank/DDBJ whole genome shotgun (WGS) entry which is preliminary data.</text>
</comment>
<reference evidence="4" key="1">
    <citation type="submission" date="2021-06" db="EMBL/GenBank/DDBJ databases">
        <authorList>
            <person name="Hodson N. C."/>
            <person name="Mongue J. A."/>
            <person name="Jaron S. K."/>
        </authorList>
    </citation>
    <scope>NUCLEOTIDE SEQUENCE</scope>
</reference>
<dbReference type="GO" id="GO:0003677">
    <property type="term" value="F:DNA binding"/>
    <property type="evidence" value="ECO:0007669"/>
    <property type="project" value="TreeGrafter"/>
</dbReference>
<feature type="coiled-coil region" evidence="1">
    <location>
        <begin position="535"/>
        <end position="569"/>
    </location>
</feature>
<sequence length="751" mass="85545">MQTRAGTKKSRDDGEISASNKKTVEKRGRKKRKSEDQCVKKGNAEKDVDLEIVAFLKSGIPAVVEKLKEIRKDNGRKSTKGRGDNDESMKEIEVEKVVDLEVIAFLKSGVPAATSRAQKLVDIRREEEELAKTHQYFPTCTHVPDLNFSSLPDHSSWEKRLGLKMRTSFCDQFQFEHNIEPEGFIAFRKKTQPWGDISKILLCCKLCKSFSPLYSLTLDEDSNSSSSTKISYLPWIEKYPVQGLSHLAVETESLEKVEEWLKCWKNDIKDDGGKSRKFLEKRKRKGSESDFIESEDGAEKSKSLLLYGSTGTAKTATVVALAKKLNFKIVEVNFSTSRSGKDVLRRVEEATLSHRLESSHACLLLFKDICLLEPKEDEGFIGAVAQLITTSCRPIVMTMSVPLGPIAIAGDCDSLALDTKIEKKDPMPIHFPVQCPSVIVKKVLLPIVKSEFPSVDPRQYMSTLYSIARHCNGDIRQSIHQMQFLLQTSGSEAIINNYHIHVCPYIDFNFLRKNECTNRSPSRIRRRIVDPELVLVADEKKYKNGEKEVKKSKNQVQQELQILDTLSRQLCAAVDLDRTNEYIHRRSHHEYHSDDDMKTGRGHLLKSWSLDCFKQLCSLPVNTDVQPPSESQDSGVSSDSDRGIENKKPFHIRSFIFDCDKDLDVEKKIQHQYVKLEEYCGTTGDFMSSGTFNYDNFAYVRTIIKTNMLNSSQKRNRRVSCYFNRLGTEIVDSICDTFDFRRDLLVAKNMS</sequence>
<dbReference type="Proteomes" id="UP000708208">
    <property type="component" value="Unassembled WGS sequence"/>
</dbReference>
<gene>
    <name evidence="4" type="ORF">AFUS01_LOCUS20711</name>
</gene>
<dbReference type="InterPro" id="IPR003959">
    <property type="entry name" value="ATPase_AAA_core"/>
</dbReference>
<dbReference type="AlphaFoldDB" id="A0A8J2K4P4"/>
<dbReference type="GO" id="GO:0005524">
    <property type="term" value="F:ATP binding"/>
    <property type="evidence" value="ECO:0007669"/>
    <property type="project" value="InterPro"/>
</dbReference>
<evidence type="ECO:0000256" key="1">
    <source>
        <dbReference type="SAM" id="Coils"/>
    </source>
</evidence>
<evidence type="ECO:0000313" key="4">
    <source>
        <dbReference type="EMBL" id="CAG7732177.1"/>
    </source>
</evidence>
<feature type="compositionally biased region" description="Low complexity" evidence="2">
    <location>
        <begin position="629"/>
        <end position="638"/>
    </location>
</feature>
<organism evidence="4 5">
    <name type="scientific">Allacma fusca</name>
    <dbReference type="NCBI Taxonomy" id="39272"/>
    <lineage>
        <taxon>Eukaryota</taxon>
        <taxon>Metazoa</taxon>
        <taxon>Ecdysozoa</taxon>
        <taxon>Arthropoda</taxon>
        <taxon>Hexapoda</taxon>
        <taxon>Collembola</taxon>
        <taxon>Symphypleona</taxon>
        <taxon>Sminthuridae</taxon>
        <taxon>Allacma</taxon>
    </lineage>
</organism>
<dbReference type="GO" id="GO:0005634">
    <property type="term" value="C:nucleus"/>
    <property type="evidence" value="ECO:0007669"/>
    <property type="project" value="TreeGrafter"/>
</dbReference>
<proteinExistence type="predicted"/>
<dbReference type="GO" id="GO:0016887">
    <property type="term" value="F:ATP hydrolysis activity"/>
    <property type="evidence" value="ECO:0007669"/>
    <property type="project" value="InterPro"/>
</dbReference>
<feature type="domain" description="ATPase AAA-type core" evidence="3">
    <location>
        <begin position="304"/>
        <end position="376"/>
    </location>
</feature>
<dbReference type="PANTHER" id="PTHR23389:SF21">
    <property type="entry name" value="ATPASE FAMILY AAA DOMAIN-CONTAINING PROTEIN 5"/>
    <property type="match status" value="1"/>
</dbReference>